<feature type="chain" id="PRO_5017806203" evidence="1">
    <location>
        <begin position="21"/>
        <end position="158"/>
    </location>
</feature>
<gene>
    <name evidence="2" type="ORF">B7463_g9197</name>
</gene>
<evidence type="ECO:0000313" key="3">
    <source>
        <dbReference type="Proteomes" id="UP000258309"/>
    </source>
</evidence>
<name>A0A3E2H178_SCYLI</name>
<sequence>MQSYILLIINLISFGPAVLANPLGYTGLTLEHRQLGSCATVPCPAHVRAALEVSVPLGYAVQNTDTVEWGLGFVRPLPAQRQRRRRQKSPLLPQQPLPRRRHVLRQVQALLKRGPLTSGINAAAKIGPVGLCASRHIFAPITVIGIRSASEDRNAVSL</sequence>
<proteinExistence type="predicted"/>
<evidence type="ECO:0000313" key="2">
    <source>
        <dbReference type="EMBL" id="RFU27139.1"/>
    </source>
</evidence>
<keyword evidence="1" id="KW-0732">Signal</keyword>
<dbReference type="OrthoDB" id="1193027at2759"/>
<feature type="signal peptide" evidence="1">
    <location>
        <begin position="1"/>
        <end position="20"/>
    </location>
</feature>
<dbReference type="AlphaFoldDB" id="A0A3E2H178"/>
<evidence type="ECO:0000256" key="1">
    <source>
        <dbReference type="SAM" id="SignalP"/>
    </source>
</evidence>
<dbReference type="Proteomes" id="UP000258309">
    <property type="component" value="Unassembled WGS sequence"/>
</dbReference>
<comment type="caution">
    <text evidence="2">The sequence shown here is derived from an EMBL/GenBank/DDBJ whole genome shotgun (WGS) entry which is preliminary data.</text>
</comment>
<feature type="non-terminal residue" evidence="2">
    <location>
        <position position="1"/>
    </location>
</feature>
<keyword evidence="3" id="KW-1185">Reference proteome</keyword>
<accession>A0A3E2H178</accession>
<dbReference type="EMBL" id="NCSJ02000221">
    <property type="protein sequence ID" value="RFU27139.1"/>
    <property type="molecule type" value="Genomic_DNA"/>
</dbReference>
<feature type="non-terminal residue" evidence="2">
    <location>
        <position position="158"/>
    </location>
</feature>
<reference evidence="2 3" key="1">
    <citation type="submission" date="2018-05" db="EMBL/GenBank/DDBJ databases">
        <title>Draft genome sequence of Scytalidium lignicola DSM 105466, a ubiquitous saprotrophic fungus.</title>
        <authorList>
            <person name="Buettner E."/>
            <person name="Gebauer A.M."/>
            <person name="Hofrichter M."/>
            <person name="Liers C."/>
            <person name="Kellner H."/>
        </authorList>
    </citation>
    <scope>NUCLEOTIDE SEQUENCE [LARGE SCALE GENOMIC DNA]</scope>
    <source>
        <strain evidence="2 3">DSM 105466</strain>
    </source>
</reference>
<protein>
    <submittedName>
        <fullName evidence="2">Uncharacterized protein</fullName>
    </submittedName>
</protein>
<organism evidence="2 3">
    <name type="scientific">Scytalidium lignicola</name>
    <name type="common">Hyphomycete</name>
    <dbReference type="NCBI Taxonomy" id="5539"/>
    <lineage>
        <taxon>Eukaryota</taxon>
        <taxon>Fungi</taxon>
        <taxon>Dikarya</taxon>
        <taxon>Ascomycota</taxon>
        <taxon>Pezizomycotina</taxon>
        <taxon>Leotiomycetes</taxon>
        <taxon>Leotiomycetes incertae sedis</taxon>
        <taxon>Scytalidium</taxon>
    </lineage>
</organism>